<dbReference type="InterPro" id="IPR051461">
    <property type="entry name" value="UPF0750_membrane"/>
</dbReference>
<keyword evidence="3" id="KW-0812">Transmembrane</keyword>
<dbReference type="Pfam" id="PF02588">
    <property type="entry name" value="YitT_membrane"/>
    <property type="match status" value="1"/>
</dbReference>
<dbReference type="Proteomes" id="UP000095727">
    <property type="component" value="Unassembled WGS sequence"/>
</dbReference>
<dbReference type="RefSeq" id="WP_008369547.1">
    <property type="nucleotide sequence ID" value="NZ_BSCI01000006.1"/>
</dbReference>
<gene>
    <name evidence="8" type="ORF">comes_12470</name>
    <name evidence="7" type="ORF">ERS852574_01806</name>
</gene>
<dbReference type="InterPro" id="IPR019264">
    <property type="entry name" value="DUF2179"/>
</dbReference>
<dbReference type="GO" id="GO:0005886">
    <property type="term" value="C:plasma membrane"/>
    <property type="evidence" value="ECO:0007669"/>
    <property type="project" value="UniProtKB-SubCell"/>
</dbReference>
<reference evidence="8" key="3">
    <citation type="submission" date="2022-11" db="EMBL/GenBank/DDBJ databases">
        <title>Draft genome sequence of Coprococcus comes strain 31264.</title>
        <authorList>
            <person name="Hisatomi A."/>
            <person name="Ohkuma M."/>
            <person name="Sakamoto M."/>
        </authorList>
    </citation>
    <scope>NUCLEOTIDE SEQUENCE</scope>
    <source>
        <strain evidence="8">JCM 31264</strain>
    </source>
</reference>
<evidence type="ECO:0000313" key="7">
    <source>
        <dbReference type="EMBL" id="CUM95656.1"/>
    </source>
</evidence>
<comment type="subcellular location">
    <subcellularLocation>
        <location evidence="1">Cell membrane</location>
        <topology evidence="1">Multi-pass membrane protein</topology>
    </subcellularLocation>
</comment>
<evidence type="ECO:0000256" key="3">
    <source>
        <dbReference type="ARBA" id="ARBA00022692"/>
    </source>
</evidence>
<dbReference type="GeneID" id="92824327"/>
<dbReference type="Pfam" id="PF10035">
    <property type="entry name" value="DUF2179"/>
    <property type="match status" value="1"/>
</dbReference>
<proteinExistence type="predicted"/>
<name>A0A173T073_9FIRM</name>
<evidence type="ECO:0000256" key="1">
    <source>
        <dbReference type="ARBA" id="ARBA00004651"/>
    </source>
</evidence>
<dbReference type="InterPro" id="IPR003740">
    <property type="entry name" value="YitT"/>
</dbReference>
<dbReference type="Gene3D" id="3.30.70.120">
    <property type="match status" value="1"/>
</dbReference>
<accession>A0A173T073</accession>
<dbReference type="EMBL" id="CYXR01000011">
    <property type="protein sequence ID" value="CUM95656.1"/>
    <property type="molecule type" value="Genomic_DNA"/>
</dbReference>
<dbReference type="AlphaFoldDB" id="A0A173T073"/>
<keyword evidence="4" id="KW-1133">Transmembrane helix</keyword>
<feature type="domain" description="DUF2179" evidence="6">
    <location>
        <begin position="225"/>
        <end position="279"/>
    </location>
</feature>
<dbReference type="EMBL" id="BSCI01000006">
    <property type="protein sequence ID" value="GLG86702.1"/>
    <property type="molecule type" value="Genomic_DNA"/>
</dbReference>
<reference evidence="8" key="2">
    <citation type="submission" date="2022-09" db="EMBL/GenBank/DDBJ databases">
        <title>Draft genome sequence of Coprococcus comes strain 31264.</title>
        <authorList>
            <person name="Atsushi H."/>
            <person name="Moriya O."/>
            <person name="Mitsuo S."/>
        </authorList>
    </citation>
    <scope>NUCLEOTIDE SEQUENCE</scope>
    <source>
        <strain evidence="8">JCM 31264</strain>
    </source>
</reference>
<dbReference type="PANTHER" id="PTHR33545">
    <property type="entry name" value="UPF0750 MEMBRANE PROTEIN YITT-RELATED"/>
    <property type="match status" value="1"/>
</dbReference>
<evidence type="ECO:0000313" key="9">
    <source>
        <dbReference type="Proteomes" id="UP000095727"/>
    </source>
</evidence>
<evidence type="ECO:0000256" key="5">
    <source>
        <dbReference type="ARBA" id="ARBA00023136"/>
    </source>
</evidence>
<evidence type="ECO:0000313" key="8">
    <source>
        <dbReference type="EMBL" id="GLG86702.1"/>
    </source>
</evidence>
<dbReference type="CDD" id="cd16380">
    <property type="entry name" value="YitT_C"/>
    <property type="match status" value="1"/>
</dbReference>
<sequence>MKLTTKRKEQISSVLIICLGNILNAFSARVFLLPADLVAGGTTGIGLILQRITGIPLSSLVLAFNIIMLVLAYIFLGKKYTLSAILSSFMYPIALEFFNQILGDYVLTDNLILCTLFAGIGIGISLGMIIRTGASTGGVDVPPLILNKYFRFPVSAGLYIIDFFVILGQALYQPVDKVLYAILYVIIYTLVMNKLIVSGTSRIAVQIISKHSDEIRNFVLTQIDRGATIIPVQGGYLNQQLNMVLTVISNRELVQLEKNVHQIDPESFIIVSQVQEVQGRGFNLDKHWKPE</sequence>
<reference evidence="7 9" key="1">
    <citation type="submission" date="2015-09" db="EMBL/GenBank/DDBJ databases">
        <authorList>
            <consortium name="Pathogen Informatics"/>
        </authorList>
    </citation>
    <scope>NUCLEOTIDE SEQUENCE [LARGE SCALE GENOMIC DNA]</scope>
    <source>
        <strain evidence="7 9">2789STDY5834962</strain>
    </source>
</reference>
<dbReference type="PIRSF" id="PIRSF006483">
    <property type="entry name" value="Membrane_protein_YitT"/>
    <property type="match status" value="1"/>
</dbReference>
<keyword evidence="2" id="KW-1003">Cell membrane</keyword>
<keyword evidence="5" id="KW-0472">Membrane</keyword>
<organism evidence="7 9">
    <name type="scientific">Coprococcus comes</name>
    <dbReference type="NCBI Taxonomy" id="410072"/>
    <lineage>
        <taxon>Bacteria</taxon>
        <taxon>Bacillati</taxon>
        <taxon>Bacillota</taxon>
        <taxon>Clostridia</taxon>
        <taxon>Lachnospirales</taxon>
        <taxon>Lachnospiraceae</taxon>
        <taxon>Coprococcus</taxon>
    </lineage>
</organism>
<protein>
    <submittedName>
        <fullName evidence="8">Membrane protein</fullName>
    </submittedName>
</protein>
<dbReference type="OrthoDB" id="1758221at2"/>
<evidence type="ECO:0000259" key="6">
    <source>
        <dbReference type="Pfam" id="PF10035"/>
    </source>
</evidence>
<evidence type="ECO:0000256" key="4">
    <source>
        <dbReference type="ARBA" id="ARBA00022989"/>
    </source>
</evidence>
<dbReference type="Proteomes" id="UP001145109">
    <property type="component" value="Unassembled WGS sequence"/>
</dbReference>
<evidence type="ECO:0000256" key="2">
    <source>
        <dbReference type="ARBA" id="ARBA00022475"/>
    </source>
</evidence>
<dbReference type="InterPro" id="IPR015867">
    <property type="entry name" value="N-reg_PII/ATP_PRibTrfase_C"/>
</dbReference>
<dbReference type="PANTHER" id="PTHR33545:SF5">
    <property type="entry name" value="UPF0750 MEMBRANE PROTEIN YITT"/>
    <property type="match status" value="1"/>
</dbReference>